<dbReference type="Proteomes" id="UP000242715">
    <property type="component" value="Unassembled WGS sequence"/>
</dbReference>
<organism evidence="2 3">
    <name type="scientific">Trifolium subterraneum</name>
    <name type="common">Subterranean clover</name>
    <dbReference type="NCBI Taxonomy" id="3900"/>
    <lineage>
        <taxon>Eukaryota</taxon>
        <taxon>Viridiplantae</taxon>
        <taxon>Streptophyta</taxon>
        <taxon>Embryophyta</taxon>
        <taxon>Tracheophyta</taxon>
        <taxon>Spermatophyta</taxon>
        <taxon>Magnoliopsida</taxon>
        <taxon>eudicotyledons</taxon>
        <taxon>Gunneridae</taxon>
        <taxon>Pentapetalae</taxon>
        <taxon>rosids</taxon>
        <taxon>fabids</taxon>
        <taxon>Fabales</taxon>
        <taxon>Fabaceae</taxon>
        <taxon>Papilionoideae</taxon>
        <taxon>50 kb inversion clade</taxon>
        <taxon>NPAAA clade</taxon>
        <taxon>Hologalegina</taxon>
        <taxon>IRL clade</taxon>
        <taxon>Trifolieae</taxon>
        <taxon>Trifolium</taxon>
    </lineage>
</organism>
<reference evidence="3" key="1">
    <citation type="journal article" date="2017" name="Front. Plant Sci.">
        <title>Climate Clever Clovers: New Paradigm to Reduce the Environmental Footprint of Ruminants by Breeding Low Methanogenic Forages Utilizing Haplotype Variation.</title>
        <authorList>
            <person name="Kaur P."/>
            <person name="Appels R."/>
            <person name="Bayer P.E."/>
            <person name="Keeble-Gagnere G."/>
            <person name="Wang J."/>
            <person name="Hirakawa H."/>
            <person name="Shirasawa K."/>
            <person name="Vercoe P."/>
            <person name="Stefanova K."/>
            <person name="Durmic Z."/>
            <person name="Nichols P."/>
            <person name="Revell C."/>
            <person name="Isobe S.N."/>
            <person name="Edwards D."/>
            <person name="Erskine W."/>
        </authorList>
    </citation>
    <scope>NUCLEOTIDE SEQUENCE [LARGE SCALE GENOMIC DNA]</scope>
    <source>
        <strain evidence="3">cv. Daliak</strain>
    </source>
</reference>
<proteinExistence type="predicted"/>
<feature type="domain" description="Reverse transcriptase" evidence="1">
    <location>
        <begin position="1"/>
        <end position="85"/>
    </location>
</feature>
<dbReference type="AlphaFoldDB" id="A0A2Z6MLD0"/>
<name>A0A2Z6MLD0_TRISU</name>
<dbReference type="OrthoDB" id="1418194at2759"/>
<accession>A0A2Z6MLD0</accession>
<evidence type="ECO:0000313" key="2">
    <source>
        <dbReference type="EMBL" id="GAU33374.1"/>
    </source>
</evidence>
<evidence type="ECO:0000313" key="3">
    <source>
        <dbReference type="Proteomes" id="UP000242715"/>
    </source>
</evidence>
<keyword evidence="3" id="KW-1185">Reference proteome</keyword>
<dbReference type="InterPro" id="IPR000477">
    <property type="entry name" value="RT_dom"/>
</dbReference>
<dbReference type="PROSITE" id="PS50878">
    <property type="entry name" value="RT_POL"/>
    <property type="match status" value="1"/>
</dbReference>
<evidence type="ECO:0000259" key="1">
    <source>
        <dbReference type="PROSITE" id="PS50878"/>
    </source>
</evidence>
<sequence length="273" mass="31230">MQAMVEHQFFSGYSFGVQNPIFVSHLQFADDTLLLGTKSWANVRALRTVLVLFETMLGLKVNFNKSILVEVVIRSDTFGFLGIGVDSYTKSLVRVEKSFSVIRWSVSSSKVCVDIFACLCPFLLQSSRRKTSWVSWETICERKEHGGLGVRRLRELIIALIGKWCWDDAGGQRGIMVYSDGGSRLFDLMVYKSSTMVEFSSLGWGTGGGAWVWRRQLWAWEKQMLGECQTLLHDYFLQTQTLDMWLWRSDPVRGYSVQGAYYLLTSYPFDPLV</sequence>
<dbReference type="EMBL" id="DF973523">
    <property type="protein sequence ID" value="GAU33374.1"/>
    <property type="molecule type" value="Genomic_DNA"/>
</dbReference>
<gene>
    <name evidence="2" type="ORF">TSUD_365000</name>
</gene>
<protein>
    <recommendedName>
        <fullName evidence="1">Reverse transcriptase domain-containing protein</fullName>
    </recommendedName>
</protein>